<dbReference type="OrthoDB" id="417295at2759"/>
<reference evidence="5" key="1">
    <citation type="submission" date="2022-10" db="EMBL/GenBank/DDBJ databases">
        <authorList>
            <person name="Chen Y."/>
            <person name="Dougan E. K."/>
            <person name="Chan C."/>
            <person name="Rhodes N."/>
            <person name="Thang M."/>
        </authorList>
    </citation>
    <scope>NUCLEOTIDE SEQUENCE</scope>
</reference>
<dbReference type="Proteomes" id="UP001152797">
    <property type="component" value="Unassembled WGS sequence"/>
</dbReference>
<evidence type="ECO:0000313" key="7">
    <source>
        <dbReference type="Proteomes" id="UP001152797"/>
    </source>
</evidence>
<feature type="region of interest" description="Disordered" evidence="4">
    <location>
        <begin position="60"/>
        <end position="79"/>
    </location>
</feature>
<protein>
    <submittedName>
        <fullName evidence="5">Uncharacterized protein</fullName>
    </submittedName>
</protein>
<evidence type="ECO:0000313" key="5">
    <source>
        <dbReference type="EMBL" id="CAI4012700.1"/>
    </source>
</evidence>
<feature type="compositionally biased region" description="Basic and acidic residues" evidence="4">
    <location>
        <begin position="383"/>
        <end position="400"/>
    </location>
</feature>
<dbReference type="InterPro" id="IPR019775">
    <property type="entry name" value="WD40_repeat_CS"/>
</dbReference>
<feature type="region of interest" description="Disordered" evidence="4">
    <location>
        <begin position="20"/>
        <end position="46"/>
    </location>
</feature>
<feature type="region of interest" description="Disordered" evidence="4">
    <location>
        <begin position="987"/>
        <end position="1073"/>
    </location>
</feature>
<reference evidence="6 7" key="2">
    <citation type="submission" date="2024-05" db="EMBL/GenBank/DDBJ databases">
        <authorList>
            <person name="Chen Y."/>
            <person name="Shah S."/>
            <person name="Dougan E. K."/>
            <person name="Thang M."/>
            <person name="Chan C."/>
        </authorList>
    </citation>
    <scope>NUCLEOTIDE SEQUENCE [LARGE SCALE GENOMIC DNA]</scope>
</reference>
<evidence type="ECO:0000313" key="6">
    <source>
        <dbReference type="EMBL" id="CAL4800012.1"/>
    </source>
</evidence>
<evidence type="ECO:0000256" key="1">
    <source>
        <dbReference type="ARBA" id="ARBA00022574"/>
    </source>
</evidence>
<dbReference type="PROSITE" id="PS00678">
    <property type="entry name" value="WD_REPEATS_1"/>
    <property type="match status" value="1"/>
</dbReference>
<dbReference type="InterPro" id="IPR015943">
    <property type="entry name" value="WD40/YVTN_repeat-like_dom_sf"/>
</dbReference>
<dbReference type="PROSITE" id="PS50082">
    <property type="entry name" value="WD_REPEATS_2"/>
    <property type="match status" value="1"/>
</dbReference>
<feature type="repeat" description="WD" evidence="3">
    <location>
        <begin position="800"/>
        <end position="834"/>
    </location>
</feature>
<keyword evidence="7" id="KW-1185">Reference proteome</keyword>
<dbReference type="EMBL" id="CAMXCT030005557">
    <property type="protein sequence ID" value="CAL4800012.1"/>
    <property type="molecule type" value="Genomic_DNA"/>
</dbReference>
<dbReference type="InterPro" id="IPR036322">
    <property type="entry name" value="WD40_repeat_dom_sf"/>
</dbReference>
<feature type="compositionally biased region" description="Low complexity" evidence="4">
    <location>
        <begin position="1004"/>
        <end position="1014"/>
    </location>
</feature>
<comment type="caution">
    <text evidence="5">The sequence shown here is derived from an EMBL/GenBank/DDBJ whole genome shotgun (WGS) entry which is preliminary data.</text>
</comment>
<dbReference type="InterPro" id="IPR001680">
    <property type="entry name" value="WD40_rpt"/>
</dbReference>
<evidence type="ECO:0000256" key="3">
    <source>
        <dbReference type="PROSITE-ProRule" id="PRU00221"/>
    </source>
</evidence>
<feature type="compositionally biased region" description="Acidic residues" evidence="4">
    <location>
        <begin position="475"/>
        <end position="484"/>
    </location>
</feature>
<feature type="compositionally biased region" description="Basic and acidic residues" evidence="4">
    <location>
        <begin position="1022"/>
        <end position="1043"/>
    </location>
</feature>
<feature type="region of interest" description="Disordered" evidence="4">
    <location>
        <begin position="474"/>
        <end position="521"/>
    </location>
</feature>
<evidence type="ECO:0000256" key="4">
    <source>
        <dbReference type="SAM" id="MobiDB-lite"/>
    </source>
</evidence>
<feature type="region of interest" description="Disordered" evidence="4">
    <location>
        <begin position="369"/>
        <end position="400"/>
    </location>
</feature>
<dbReference type="SUPFAM" id="SSF50978">
    <property type="entry name" value="WD40 repeat-like"/>
    <property type="match status" value="1"/>
</dbReference>
<organism evidence="5">
    <name type="scientific">Cladocopium goreaui</name>
    <dbReference type="NCBI Taxonomy" id="2562237"/>
    <lineage>
        <taxon>Eukaryota</taxon>
        <taxon>Sar</taxon>
        <taxon>Alveolata</taxon>
        <taxon>Dinophyceae</taxon>
        <taxon>Suessiales</taxon>
        <taxon>Symbiodiniaceae</taxon>
        <taxon>Cladocopium</taxon>
    </lineage>
</organism>
<name>A0A9P1GGI1_9DINO</name>
<dbReference type="Gene3D" id="2.130.10.10">
    <property type="entry name" value="YVTN repeat-like/Quinoprotein amine dehydrogenase"/>
    <property type="match status" value="1"/>
</dbReference>
<keyword evidence="2" id="KW-0677">Repeat</keyword>
<accession>A0A9P1GGI1</accession>
<dbReference type="AlphaFoldDB" id="A0A9P1GGI1"/>
<dbReference type="EMBL" id="CAMXCT010005557">
    <property type="protein sequence ID" value="CAI4012700.1"/>
    <property type="molecule type" value="Genomic_DNA"/>
</dbReference>
<feature type="region of interest" description="Disordered" evidence="4">
    <location>
        <begin position="192"/>
        <end position="212"/>
    </location>
</feature>
<proteinExistence type="predicted"/>
<gene>
    <name evidence="5" type="ORF">C1SCF055_LOCUS37734</name>
</gene>
<dbReference type="EMBL" id="CAMXCT020005557">
    <property type="protein sequence ID" value="CAL1166075.1"/>
    <property type="molecule type" value="Genomic_DNA"/>
</dbReference>
<feature type="compositionally biased region" description="Polar residues" evidence="4">
    <location>
        <begin position="199"/>
        <end position="212"/>
    </location>
</feature>
<keyword evidence="1 3" id="KW-0853">WD repeat</keyword>
<evidence type="ECO:0000256" key="2">
    <source>
        <dbReference type="ARBA" id="ARBA00022737"/>
    </source>
</evidence>
<sequence>MSGVGRGGFLRSARRIPLSARTRWAEPPGIPRSARGPVRRSGRQMGGKVEDLLDAFRCEVSDTDSGSEGPSELEEGAADSRIVTTVQRSVGLRGLVAGSMGEGLVTSRMPGFGRGVPPSTRIQQCVAVAFSEAEVRHEGSRFFVLTTAHDGYNLTWLPSLQDAEKSARDDPGWVQVALLPFSSVFTKHEGLAARGPSKKQATSGASGELSDPTQVTDVLGEEIRQHGWEGVHALIFILAKLYATPQNAFGAMEPENGQLSAVGLEQFFRRQIRQDVEALTGLKTAQLFKLLDVRGNGYLVVEDLICSVTPQQQCSCEEGSNCISEVWKQVAELAAVGGLARGSSVTGSSHSLAQDKKKTTLNLKWTKQANRRKELNSSGTVDGRSDEGSRTTRGEIHRRNEVMRKERESCEVQDTHLDLERERFITTVQRTTVLHPLDYQVSRRAMEEMESKRRLVQRLAAEAEAAFARKKGAGWDEDEGLEPLEPDKTNNNKLLEMTKGGKRNSVTSKRHSGTGSVSLNLDPQVDEPINFTSVTKSAQAKKLARASAQAQEPLELRRLRSEVASLVVDPKRPRVAAGIGDGQLAVYYLFRSHGSKRKQLHQIQGFDASRGLGDVCTALRLPTQRLSDEGSMAVETVLGGFESGRVAVFRSFFPDDFVSETGDKKKKKTLEEVMEERQRIKSLANGEPVLQAEEPLLLEHFHCSTPIVALYWHQIMGIFSISTTGHVVVADSCGVQTFSIHEACGRNSTVASADLSLELEQLAVSGQRGVHLWQILSQAKYGIIGVQENALQNPEQNFNVMLVRYMPSGKFLLTLHRDGIVKIWDSRSLELHTSTVASRKVSCAFWEPRWETLLIFSPDGATELEIHEDKLSQGQGINASKLQALPSVLGLGKSLKSFSASVCEERRQISATDAQRLRPLCWKLQASSVGNPVATEPGHSTGPVRAKAGWRQLAFGTSWQAQESHKLLSLNFDKVFPFDLRANLFGESDVPCRNRPATASPGGPSRTASPSRPNSRPPSPGPRDDRDRGLGYPRVDRPGDRPKSRSLTSHMRRAPSPTPAFNKSAPGKPRWRS</sequence>